<dbReference type="GO" id="GO:0004169">
    <property type="term" value="F:dolichyl-phosphate-mannose-protein mannosyltransferase activity"/>
    <property type="evidence" value="ECO:0007669"/>
    <property type="project" value="UniProtKB-EC"/>
</dbReference>
<evidence type="ECO:0000256" key="8">
    <source>
        <dbReference type="ARBA" id="ARBA00022737"/>
    </source>
</evidence>
<comment type="pathway">
    <text evidence="3">Protein modification; protein glycosylation.</text>
</comment>
<feature type="transmembrane region" description="Helical" evidence="15">
    <location>
        <begin position="503"/>
        <end position="527"/>
    </location>
</feature>
<evidence type="ECO:0000256" key="6">
    <source>
        <dbReference type="ARBA" id="ARBA00022679"/>
    </source>
</evidence>
<evidence type="ECO:0000256" key="10">
    <source>
        <dbReference type="ARBA" id="ARBA00022824"/>
    </source>
</evidence>
<evidence type="ECO:0000256" key="11">
    <source>
        <dbReference type="ARBA" id="ARBA00022989"/>
    </source>
</evidence>
<feature type="region of interest" description="Disordered" evidence="14">
    <location>
        <begin position="172"/>
        <end position="203"/>
    </location>
</feature>
<evidence type="ECO:0000256" key="5">
    <source>
        <dbReference type="ARBA" id="ARBA00012839"/>
    </source>
</evidence>
<feature type="region of interest" description="Disordered" evidence="14">
    <location>
        <begin position="446"/>
        <end position="492"/>
    </location>
</feature>
<reference evidence="17 18" key="1">
    <citation type="journal article" date="2008" name="Nature">
        <title>The genome of the choanoflagellate Monosiga brevicollis and the origin of metazoans.</title>
        <authorList>
            <consortium name="JGI Sequencing"/>
            <person name="King N."/>
            <person name="Westbrook M.J."/>
            <person name="Young S.L."/>
            <person name="Kuo A."/>
            <person name="Abedin M."/>
            <person name="Chapman J."/>
            <person name="Fairclough S."/>
            <person name="Hellsten U."/>
            <person name="Isogai Y."/>
            <person name="Letunic I."/>
            <person name="Marr M."/>
            <person name="Pincus D."/>
            <person name="Putnam N."/>
            <person name="Rokas A."/>
            <person name="Wright K.J."/>
            <person name="Zuzow R."/>
            <person name="Dirks W."/>
            <person name="Good M."/>
            <person name="Goodstein D."/>
            <person name="Lemons D."/>
            <person name="Li W."/>
            <person name="Lyons J.B."/>
            <person name="Morris A."/>
            <person name="Nichols S."/>
            <person name="Richter D.J."/>
            <person name="Salamov A."/>
            <person name="Bork P."/>
            <person name="Lim W.A."/>
            <person name="Manning G."/>
            <person name="Miller W.T."/>
            <person name="McGinnis W."/>
            <person name="Shapiro H."/>
            <person name="Tjian R."/>
            <person name="Grigoriev I.V."/>
            <person name="Rokhsar D."/>
        </authorList>
    </citation>
    <scope>NUCLEOTIDE SEQUENCE [LARGE SCALE GENOMIC DNA]</scope>
    <source>
        <strain evidence="18">MX1 / ATCC 50154</strain>
    </source>
</reference>
<dbReference type="Pfam" id="PF13374">
    <property type="entry name" value="TPR_10"/>
    <property type="match status" value="1"/>
</dbReference>
<keyword evidence="6" id="KW-0808">Transferase</keyword>
<dbReference type="EC" id="2.4.1.109" evidence="5"/>
<feature type="transmembrane region" description="Helical" evidence="15">
    <location>
        <begin position="683"/>
        <end position="704"/>
    </location>
</feature>
<dbReference type="PANTHER" id="PTHR44227">
    <property type="match status" value="1"/>
</dbReference>
<evidence type="ECO:0000256" key="9">
    <source>
        <dbReference type="ARBA" id="ARBA00022803"/>
    </source>
</evidence>
<dbReference type="InterPro" id="IPR013618">
    <property type="entry name" value="TMTC_DUF1736"/>
</dbReference>
<evidence type="ECO:0000259" key="16">
    <source>
        <dbReference type="Pfam" id="PF08409"/>
    </source>
</evidence>
<keyword evidence="13" id="KW-0175">Coiled coil</keyword>
<dbReference type="GO" id="GO:0005783">
    <property type="term" value="C:endoplasmic reticulum"/>
    <property type="evidence" value="ECO:0007669"/>
    <property type="project" value="UniProtKB-SubCell"/>
</dbReference>
<proteinExistence type="inferred from homology"/>
<dbReference type="GeneID" id="5892906"/>
<dbReference type="Pfam" id="PF08409">
    <property type="entry name" value="TMTC_DUF1736"/>
    <property type="match status" value="1"/>
</dbReference>
<dbReference type="SUPFAM" id="SSF48452">
    <property type="entry name" value="TPR-like"/>
    <property type="match status" value="1"/>
</dbReference>
<evidence type="ECO:0000256" key="13">
    <source>
        <dbReference type="SAM" id="Coils"/>
    </source>
</evidence>
<keyword evidence="11 15" id="KW-1133">Transmembrane helix</keyword>
<dbReference type="InParanoid" id="A9V4P9"/>
<dbReference type="PANTHER" id="PTHR44227:SF3">
    <property type="entry name" value="PROTEIN O-MANNOSYL-TRANSFERASE TMTC4"/>
    <property type="match status" value="1"/>
</dbReference>
<feature type="compositionally biased region" description="Low complexity" evidence="14">
    <location>
        <begin position="483"/>
        <end position="492"/>
    </location>
</feature>
<dbReference type="eggNOG" id="KOG1124">
    <property type="taxonomic scope" value="Eukaryota"/>
</dbReference>
<keyword evidence="18" id="KW-1185">Reference proteome</keyword>
<feature type="domain" description="DUF1736" evidence="16">
    <location>
        <begin position="541"/>
        <end position="607"/>
    </location>
</feature>
<dbReference type="GO" id="GO:0016020">
    <property type="term" value="C:membrane"/>
    <property type="evidence" value="ECO:0007669"/>
    <property type="project" value="UniProtKB-SubCell"/>
</dbReference>
<dbReference type="InterPro" id="IPR052346">
    <property type="entry name" value="O-mannosyl-transferase_TMTC"/>
</dbReference>
<dbReference type="UniPathway" id="UPA00378"/>
<dbReference type="AlphaFoldDB" id="A9V4P9"/>
<accession>A9V4P9</accession>
<evidence type="ECO:0000256" key="15">
    <source>
        <dbReference type="SAM" id="Phobius"/>
    </source>
</evidence>
<evidence type="ECO:0000256" key="1">
    <source>
        <dbReference type="ARBA" id="ARBA00004141"/>
    </source>
</evidence>
<feature type="transmembrane region" description="Helical" evidence="15">
    <location>
        <begin position="658"/>
        <end position="677"/>
    </location>
</feature>
<dbReference type="KEGG" id="mbr:MONBRDRAFT_27236"/>
<dbReference type="Proteomes" id="UP000001357">
    <property type="component" value="Unassembled WGS sequence"/>
</dbReference>
<dbReference type="FunCoup" id="A9V4P9">
    <property type="interactions" value="493"/>
</dbReference>
<evidence type="ECO:0000313" key="17">
    <source>
        <dbReference type="EMBL" id="EDQ87493.1"/>
    </source>
</evidence>
<evidence type="ECO:0000256" key="14">
    <source>
        <dbReference type="SAM" id="MobiDB-lite"/>
    </source>
</evidence>
<keyword evidence="7 15" id="KW-0812">Transmembrane</keyword>
<comment type="subcellular location">
    <subcellularLocation>
        <location evidence="2">Endoplasmic reticulum</location>
    </subcellularLocation>
    <subcellularLocation>
        <location evidence="1">Membrane</location>
        <topology evidence="1">Multi-pass membrane protein</topology>
    </subcellularLocation>
</comment>
<keyword evidence="12 15" id="KW-0472">Membrane</keyword>
<dbReference type="STRING" id="81824.A9V4P9"/>
<keyword evidence="10" id="KW-0256">Endoplasmic reticulum</keyword>
<dbReference type="OMA" id="VANIVCR"/>
<comment type="similarity">
    <text evidence="4">Belongs to the TMTC family.</text>
</comment>
<evidence type="ECO:0000256" key="12">
    <source>
        <dbReference type="ARBA" id="ARBA00023136"/>
    </source>
</evidence>
<dbReference type="InterPro" id="IPR011990">
    <property type="entry name" value="TPR-like_helical_dom_sf"/>
</dbReference>
<protein>
    <recommendedName>
        <fullName evidence="5">dolichyl-phosphate-mannose--protein mannosyltransferase</fullName>
        <ecNumber evidence="5">2.4.1.109</ecNumber>
    </recommendedName>
</protein>
<name>A9V4P9_MONBE</name>
<feature type="transmembrane region" description="Helical" evidence="15">
    <location>
        <begin position="627"/>
        <end position="646"/>
    </location>
</feature>
<dbReference type="RefSeq" id="XP_001747753.1">
    <property type="nucleotide sequence ID" value="XM_001747701.1"/>
</dbReference>
<feature type="transmembrane region" description="Helical" evidence="15">
    <location>
        <begin position="597"/>
        <end position="615"/>
    </location>
</feature>
<dbReference type="EMBL" id="CH991559">
    <property type="protein sequence ID" value="EDQ87493.1"/>
    <property type="molecule type" value="Genomic_DNA"/>
</dbReference>
<sequence length="848" mass="93497">MRLAVCLARCPSSALDVFAHDPLPVSELEAAEEGAEEIQNRIANLNVRLVQLMASALRVRGQVDAASQRRNRAPSRLDIAALMQMVQATPAALLEQQYEDFGLWHLVSEHTQRAFDAADKQLVAPMTNQPEAAAGDMDTTTEEDNLTTDGEGIDELLLMHCADDLDKLRQSKKKSSITCGEKTTRKRERERERNTTTTLTGSGRDPARVMAVMERWYPAVAAAVAVLVYLNSLHGAFVFDDMPAIKENADVDPAQTSWSHVFSSNFWGQPMGSQWSSHLSYRPFTTLTFRANFILHGYEPFGYHVINMLLHALATSLVALVGARCFQSVGAYQHHAAALAALLFAVHPVHAEAVANIVCRAELLSGIFYCWAFLTYDHACRQSKIGNGIVYICGAAVFATISMLCKEQGIMVLPCCIVYDLLVVDRNGLDLSHVLDSFLPSPLPEPHASTAAPTHKAADAKVPPNPAADTLRRRVQRKADRPSANTSAKARSAKATARASHNLSLPTTACLVRCVVVLVLTVLLYQWRVSLNKGDDVKNDEKTNPANHIDDTLLRWLTKNYYVFLHFWLLLVPWDLCCDWSSFGIDNIAALSDHRNLSTAAMYLVLVTAGFALLLSKVASRGVRHAILLGLAMMAINFVPASGLLVETGFVIAERILYLPSIGYCLAAAGIFFALFAEAGTHGRRVLVALALILLVLFGVRTCLRNVDWESEESLYKTGLAVLPNNAKLHHNYARSLQGRDADREYHYRVAIRQYKYYGSAYINLGVLLANQGKLEEAVEIWKAGLDAWNQRPILGQDPTILNLNIGTGLKNLGRYAEAVPFLERCLKLAPGKPNCANALNFVKQQLR</sequence>
<organism evidence="17 18">
    <name type="scientific">Monosiga brevicollis</name>
    <name type="common">Choanoflagellate</name>
    <dbReference type="NCBI Taxonomy" id="81824"/>
    <lineage>
        <taxon>Eukaryota</taxon>
        <taxon>Choanoflagellata</taxon>
        <taxon>Craspedida</taxon>
        <taxon>Salpingoecidae</taxon>
        <taxon>Monosiga</taxon>
    </lineage>
</organism>
<evidence type="ECO:0000313" key="18">
    <source>
        <dbReference type="Proteomes" id="UP000001357"/>
    </source>
</evidence>
<feature type="transmembrane region" description="Helical" evidence="15">
    <location>
        <begin position="561"/>
        <end position="585"/>
    </location>
</feature>
<feature type="transmembrane region" description="Helical" evidence="15">
    <location>
        <begin position="388"/>
        <end position="405"/>
    </location>
</feature>
<gene>
    <name evidence="17" type="ORF">MONBRDRAFT_27236</name>
</gene>
<dbReference type="Pfam" id="PF13181">
    <property type="entry name" value="TPR_8"/>
    <property type="match status" value="1"/>
</dbReference>
<keyword evidence="9" id="KW-0802">TPR repeat</keyword>
<evidence type="ECO:0000256" key="7">
    <source>
        <dbReference type="ARBA" id="ARBA00022692"/>
    </source>
</evidence>
<evidence type="ECO:0000256" key="3">
    <source>
        <dbReference type="ARBA" id="ARBA00004922"/>
    </source>
</evidence>
<dbReference type="SMART" id="SM00028">
    <property type="entry name" value="TPR"/>
    <property type="match status" value="2"/>
</dbReference>
<feature type="coiled-coil region" evidence="13">
    <location>
        <begin position="28"/>
        <end position="55"/>
    </location>
</feature>
<evidence type="ECO:0000256" key="4">
    <source>
        <dbReference type="ARBA" id="ARBA00007882"/>
    </source>
</evidence>
<dbReference type="Gene3D" id="1.25.40.10">
    <property type="entry name" value="Tetratricopeptide repeat domain"/>
    <property type="match status" value="1"/>
</dbReference>
<evidence type="ECO:0000256" key="2">
    <source>
        <dbReference type="ARBA" id="ARBA00004240"/>
    </source>
</evidence>
<keyword evidence="8" id="KW-0677">Repeat</keyword>
<dbReference type="InterPro" id="IPR019734">
    <property type="entry name" value="TPR_rpt"/>
</dbReference>